<keyword evidence="3" id="KW-1185">Reference proteome</keyword>
<sequence>MATPPPPKRLHGRSLLDLEDDLIPEILLRLPPHDPGCLVRCSAVCKPWRRLLTDHAFLRRYRKFHGVPPMLGVLFDLDLDLPCNCFAARFVRTTSFRPRALDHGGCYVRDARHGRVLFSSATNEKNEYDLYVWNPITGERWEMLRPLPLPVSVLSYAAWNVTVLCAAAVREGGGDCDHLDCHGGPFLVTFVGTDDDGVTCGRVYSSETAAWSDAAYAEHPDDLADMDTRPCALVGNRVYCLAAGSMTIVEYDLDRRKLAFIDPPSAYEGHGVLMPAMGGGGLGFAGVRGSCLYLWSREAGPDTTPAWTQSRALELNTLPGPRRHLRQDRCWRLQD</sequence>
<dbReference type="InterPro" id="IPR001810">
    <property type="entry name" value="F-box_dom"/>
</dbReference>
<evidence type="ECO:0000259" key="1">
    <source>
        <dbReference type="SMART" id="SM00256"/>
    </source>
</evidence>
<dbReference type="Pfam" id="PF00646">
    <property type="entry name" value="F-box"/>
    <property type="match status" value="1"/>
</dbReference>
<reference evidence="3" key="1">
    <citation type="journal article" date="2012" name="Nat. Biotechnol.">
        <title>Reference genome sequence of the model plant Setaria.</title>
        <authorList>
            <person name="Bennetzen J.L."/>
            <person name="Schmutz J."/>
            <person name="Wang H."/>
            <person name="Percifield R."/>
            <person name="Hawkins J."/>
            <person name="Pontaroli A.C."/>
            <person name="Estep M."/>
            <person name="Feng L."/>
            <person name="Vaughn J.N."/>
            <person name="Grimwood J."/>
            <person name="Jenkins J."/>
            <person name="Barry K."/>
            <person name="Lindquist E."/>
            <person name="Hellsten U."/>
            <person name="Deshpande S."/>
            <person name="Wang X."/>
            <person name="Wu X."/>
            <person name="Mitros T."/>
            <person name="Triplett J."/>
            <person name="Yang X."/>
            <person name="Ye C.Y."/>
            <person name="Mauro-Herrera M."/>
            <person name="Wang L."/>
            <person name="Li P."/>
            <person name="Sharma M."/>
            <person name="Sharma R."/>
            <person name="Ronald P.C."/>
            <person name="Panaud O."/>
            <person name="Kellogg E.A."/>
            <person name="Brutnell T.P."/>
            <person name="Doust A.N."/>
            <person name="Tuskan G.A."/>
            <person name="Rokhsar D."/>
            <person name="Devos K.M."/>
        </authorList>
    </citation>
    <scope>NUCLEOTIDE SEQUENCE [LARGE SCALE GENOMIC DNA]</scope>
    <source>
        <strain evidence="3">cv. Yugu1</strain>
    </source>
</reference>
<dbReference type="PANTHER" id="PTHR32133:SF366">
    <property type="entry name" value="OS07G0122900 PROTEIN"/>
    <property type="match status" value="1"/>
</dbReference>
<dbReference type="OMA" id="WSMEEAT"/>
<dbReference type="PANTHER" id="PTHR32133">
    <property type="entry name" value="OS07G0120400 PROTEIN"/>
    <property type="match status" value="1"/>
</dbReference>
<evidence type="ECO:0000313" key="3">
    <source>
        <dbReference type="Proteomes" id="UP000004995"/>
    </source>
</evidence>
<dbReference type="EnsemblPlants" id="KQK88409">
    <property type="protein sequence ID" value="KQK88409"/>
    <property type="gene ID" value="SETIT_040103mg"/>
</dbReference>
<organism evidence="2 3">
    <name type="scientific">Setaria italica</name>
    <name type="common">Foxtail millet</name>
    <name type="synonym">Panicum italicum</name>
    <dbReference type="NCBI Taxonomy" id="4555"/>
    <lineage>
        <taxon>Eukaryota</taxon>
        <taxon>Viridiplantae</taxon>
        <taxon>Streptophyta</taxon>
        <taxon>Embryophyta</taxon>
        <taxon>Tracheophyta</taxon>
        <taxon>Spermatophyta</taxon>
        <taxon>Magnoliopsida</taxon>
        <taxon>Liliopsida</taxon>
        <taxon>Poales</taxon>
        <taxon>Poaceae</taxon>
        <taxon>PACMAD clade</taxon>
        <taxon>Panicoideae</taxon>
        <taxon>Panicodae</taxon>
        <taxon>Paniceae</taxon>
        <taxon>Cenchrinae</taxon>
        <taxon>Setaria</taxon>
    </lineage>
</organism>
<dbReference type="Gene3D" id="1.20.1280.50">
    <property type="match status" value="1"/>
</dbReference>
<protein>
    <recommendedName>
        <fullName evidence="1">F-box domain-containing protein</fullName>
    </recommendedName>
</protein>
<name>K4AMG2_SETIT</name>
<dbReference type="EMBL" id="AGNK02005539">
    <property type="status" value="NOT_ANNOTATED_CDS"/>
    <property type="molecule type" value="Genomic_DNA"/>
</dbReference>
<reference evidence="2" key="2">
    <citation type="submission" date="2018-08" db="UniProtKB">
        <authorList>
            <consortium name="EnsemblPlants"/>
        </authorList>
    </citation>
    <scope>IDENTIFICATION</scope>
    <source>
        <strain evidence="2">Yugu1</strain>
    </source>
</reference>
<dbReference type="InterPro" id="IPR036047">
    <property type="entry name" value="F-box-like_dom_sf"/>
</dbReference>
<dbReference type="Gramene" id="KQK88409">
    <property type="protein sequence ID" value="KQK88409"/>
    <property type="gene ID" value="SETIT_040103mg"/>
</dbReference>
<dbReference type="Proteomes" id="UP000004995">
    <property type="component" value="Unassembled WGS sequence"/>
</dbReference>
<dbReference type="HOGENOM" id="CLU_017945_2_1_1"/>
<proteinExistence type="predicted"/>
<dbReference type="SUPFAM" id="SSF81383">
    <property type="entry name" value="F-box domain"/>
    <property type="match status" value="1"/>
</dbReference>
<dbReference type="InParanoid" id="K4AMG2"/>
<dbReference type="SMART" id="SM00256">
    <property type="entry name" value="FBOX"/>
    <property type="match status" value="1"/>
</dbReference>
<dbReference type="eggNOG" id="ENOG502SKDB">
    <property type="taxonomic scope" value="Eukaryota"/>
</dbReference>
<accession>K4AMG2</accession>
<evidence type="ECO:0000313" key="2">
    <source>
        <dbReference type="EnsemblPlants" id="KQK88409"/>
    </source>
</evidence>
<dbReference type="AlphaFoldDB" id="K4AMG2"/>
<feature type="domain" description="F-box" evidence="1">
    <location>
        <begin position="18"/>
        <end position="61"/>
    </location>
</feature>